<protein>
    <submittedName>
        <fullName evidence="2">Uncharacterized protein</fullName>
    </submittedName>
</protein>
<evidence type="ECO:0000256" key="1">
    <source>
        <dbReference type="SAM" id="MobiDB-lite"/>
    </source>
</evidence>
<sequence length="258" mass="28610">MGFLKRFLSLGSSKSRKNKKKQNANARVDAEGRMLAERVTQDPDTSVNRLLRSSSTKFAVMSEIDYTSLPPLPPSMQDLLSTPSISPSPSLTTVATTPGLQRSGTYVVKVHGRTTHSRTEFPRANPPISPTDSRSKESRARTPQEDSDDDDDEDLLDRRPKLKEVNFTPRDTGRMYKLRRDPSVASLLNLYDEKGCLNSGIFEDSPTTPAPTTSGSEGREPSERKGSTLRQLLGEPEPHFALNATTEGDISWAERFLE</sequence>
<organism evidence="2 3">
    <name type="scientific">Polyporus arcularius HHB13444</name>
    <dbReference type="NCBI Taxonomy" id="1314778"/>
    <lineage>
        <taxon>Eukaryota</taxon>
        <taxon>Fungi</taxon>
        <taxon>Dikarya</taxon>
        <taxon>Basidiomycota</taxon>
        <taxon>Agaricomycotina</taxon>
        <taxon>Agaricomycetes</taxon>
        <taxon>Polyporales</taxon>
        <taxon>Polyporaceae</taxon>
        <taxon>Polyporus</taxon>
    </lineage>
</organism>
<dbReference type="EMBL" id="ML211763">
    <property type="protein sequence ID" value="TFK80480.1"/>
    <property type="molecule type" value="Genomic_DNA"/>
</dbReference>
<dbReference type="STRING" id="1314778.A0A5C3NWT5"/>
<feature type="compositionally biased region" description="Basic and acidic residues" evidence="1">
    <location>
        <begin position="133"/>
        <end position="144"/>
    </location>
</feature>
<feature type="region of interest" description="Disordered" evidence="1">
    <location>
        <begin position="8"/>
        <end position="28"/>
    </location>
</feature>
<evidence type="ECO:0000313" key="3">
    <source>
        <dbReference type="Proteomes" id="UP000308197"/>
    </source>
</evidence>
<dbReference type="Proteomes" id="UP000308197">
    <property type="component" value="Unassembled WGS sequence"/>
</dbReference>
<evidence type="ECO:0000313" key="2">
    <source>
        <dbReference type="EMBL" id="TFK80480.1"/>
    </source>
</evidence>
<feature type="region of interest" description="Disordered" evidence="1">
    <location>
        <begin position="112"/>
        <end position="163"/>
    </location>
</feature>
<feature type="region of interest" description="Disordered" evidence="1">
    <location>
        <begin position="198"/>
        <end position="245"/>
    </location>
</feature>
<feature type="compositionally biased region" description="Basic and acidic residues" evidence="1">
    <location>
        <begin position="217"/>
        <end position="226"/>
    </location>
</feature>
<dbReference type="AlphaFoldDB" id="A0A5C3NWT5"/>
<keyword evidence="3" id="KW-1185">Reference proteome</keyword>
<accession>A0A5C3NWT5</accession>
<proteinExistence type="predicted"/>
<feature type="compositionally biased region" description="Low complexity" evidence="1">
    <location>
        <begin position="205"/>
        <end position="216"/>
    </location>
</feature>
<name>A0A5C3NWT5_9APHY</name>
<feature type="compositionally biased region" description="Acidic residues" evidence="1">
    <location>
        <begin position="145"/>
        <end position="155"/>
    </location>
</feature>
<dbReference type="InParanoid" id="A0A5C3NWT5"/>
<reference evidence="2 3" key="1">
    <citation type="journal article" date="2019" name="Nat. Ecol. Evol.">
        <title>Megaphylogeny resolves global patterns of mushroom evolution.</title>
        <authorList>
            <person name="Varga T."/>
            <person name="Krizsan K."/>
            <person name="Foldi C."/>
            <person name="Dima B."/>
            <person name="Sanchez-Garcia M."/>
            <person name="Sanchez-Ramirez S."/>
            <person name="Szollosi G.J."/>
            <person name="Szarkandi J.G."/>
            <person name="Papp V."/>
            <person name="Albert L."/>
            <person name="Andreopoulos W."/>
            <person name="Angelini C."/>
            <person name="Antonin V."/>
            <person name="Barry K.W."/>
            <person name="Bougher N.L."/>
            <person name="Buchanan P."/>
            <person name="Buyck B."/>
            <person name="Bense V."/>
            <person name="Catcheside P."/>
            <person name="Chovatia M."/>
            <person name="Cooper J."/>
            <person name="Damon W."/>
            <person name="Desjardin D."/>
            <person name="Finy P."/>
            <person name="Geml J."/>
            <person name="Haridas S."/>
            <person name="Hughes K."/>
            <person name="Justo A."/>
            <person name="Karasinski D."/>
            <person name="Kautmanova I."/>
            <person name="Kiss B."/>
            <person name="Kocsube S."/>
            <person name="Kotiranta H."/>
            <person name="LaButti K.M."/>
            <person name="Lechner B.E."/>
            <person name="Liimatainen K."/>
            <person name="Lipzen A."/>
            <person name="Lukacs Z."/>
            <person name="Mihaltcheva S."/>
            <person name="Morgado L.N."/>
            <person name="Niskanen T."/>
            <person name="Noordeloos M.E."/>
            <person name="Ohm R.A."/>
            <person name="Ortiz-Santana B."/>
            <person name="Ovrebo C."/>
            <person name="Racz N."/>
            <person name="Riley R."/>
            <person name="Savchenko A."/>
            <person name="Shiryaev A."/>
            <person name="Soop K."/>
            <person name="Spirin V."/>
            <person name="Szebenyi C."/>
            <person name="Tomsovsky M."/>
            <person name="Tulloss R.E."/>
            <person name="Uehling J."/>
            <person name="Grigoriev I.V."/>
            <person name="Vagvolgyi C."/>
            <person name="Papp T."/>
            <person name="Martin F.M."/>
            <person name="Miettinen O."/>
            <person name="Hibbett D.S."/>
            <person name="Nagy L.G."/>
        </authorList>
    </citation>
    <scope>NUCLEOTIDE SEQUENCE [LARGE SCALE GENOMIC DNA]</scope>
    <source>
        <strain evidence="2 3">HHB13444</strain>
    </source>
</reference>
<gene>
    <name evidence="2" type="ORF">K466DRAFT_503815</name>
</gene>